<protein>
    <submittedName>
        <fullName evidence="1">DUF1444 domain-containing protein</fullName>
    </submittedName>
</protein>
<evidence type="ECO:0000313" key="2">
    <source>
        <dbReference type="Proteomes" id="UP001596109"/>
    </source>
</evidence>
<dbReference type="PIRSF" id="PIRSF012562">
    <property type="entry name" value="UCP012562"/>
    <property type="match status" value="1"/>
</dbReference>
<dbReference type="Pfam" id="PF07285">
    <property type="entry name" value="DUF1444"/>
    <property type="match status" value="1"/>
</dbReference>
<comment type="caution">
    <text evidence="1">The sequence shown here is derived from an EMBL/GenBank/DDBJ whole genome shotgun (WGS) entry which is preliminary data.</text>
</comment>
<keyword evidence="2" id="KW-1185">Reference proteome</keyword>
<accession>A0ABW0TMP8</accession>
<proteinExistence type="predicted"/>
<organism evidence="1 2">
    <name type="scientific">Sporosarcina soli</name>
    <dbReference type="NCBI Taxonomy" id="334736"/>
    <lineage>
        <taxon>Bacteria</taxon>
        <taxon>Bacillati</taxon>
        <taxon>Bacillota</taxon>
        <taxon>Bacilli</taxon>
        <taxon>Bacillales</taxon>
        <taxon>Caryophanaceae</taxon>
        <taxon>Sporosarcina</taxon>
    </lineage>
</organism>
<dbReference type="EMBL" id="JBHSNO010000008">
    <property type="protein sequence ID" value="MFC5590437.1"/>
    <property type="molecule type" value="Genomic_DNA"/>
</dbReference>
<dbReference type="NCBIfam" id="NF010189">
    <property type="entry name" value="PRK13668.1"/>
    <property type="match status" value="1"/>
</dbReference>
<dbReference type="RefSeq" id="WP_381436895.1">
    <property type="nucleotide sequence ID" value="NZ_JBHSNO010000008.1"/>
</dbReference>
<sequence>MNSEQLIEVLKQHLPSEHFQWQFDRKHDKVRLEHTLLKKGMSISLPEILAKYEQKKEVAIDEVVYTIRETFQAMEKEEAEGFSSESVIYPVIRSTSFPRESTAGRRFITKEHTAETRIYYALDLGTTYRLIDESMVESIGLSVQEMTESALFRLRALPTTMKRDEVSGNIYYFVNNNDGYDASRILNSAFLKEMAGKIEGHMTVSVPHQDVLIIGDIRNDTGYDVLAQMTMHFFTTGVVPVTSLSFIYEDGKLEPIFIMAKNRLARREGKKK</sequence>
<gene>
    <name evidence="1" type="ORF">ACFPRA_16145</name>
</gene>
<dbReference type="Proteomes" id="UP001596109">
    <property type="component" value="Unassembled WGS sequence"/>
</dbReference>
<evidence type="ECO:0000313" key="1">
    <source>
        <dbReference type="EMBL" id="MFC5590437.1"/>
    </source>
</evidence>
<name>A0ABW0TMP8_9BACL</name>
<reference evidence="2" key="1">
    <citation type="journal article" date="2019" name="Int. J. Syst. Evol. Microbiol.">
        <title>The Global Catalogue of Microorganisms (GCM) 10K type strain sequencing project: providing services to taxonomists for standard genome sequencing and annotation.</title>
        <authorList>
            <consortium name="The Broad Institute Genomics Platform"/>
            <consortium name="The Broad Institute Genome Sequencing Center for Infectious Disease"/>
            <person name="Wu L."/>
            <person name="Ma J."/>
        </authorList>
    </citation>
    <scope>NUCLEOTIDE SEQUENCE [LARGE SCALE GENOMIC DNA]</scope>
    <source>
        <strain evidence="2">CGMCC 4.1434</strain>
    </source>
</reference>
<dbReference type="InterPro" id="IPR010838">
    <property type="entry name" value="DUF1444"/>
</dbReference>